<keyword evidence="2" id="KW-1185">Reference proteome</keyword>
<dbReference type="EMBL" id="VSRR010057520">
    <property type="protein sequence ID" value="MPC81629.1"/>
    <property type="molecule type" value="Genomic_DNA"/>
</dbReference>
<protein>
    <submittedName>
        <fullName evidence="1">Uncharacterized protein</fullName>
    </submittedName>
</protein>
<sequence length="32" mass="3657">MTRFHILSVYYLVVLYSFRNSCGDSDSEGCGH</sequence>
<dbReference type="Proteomes" id="UP000324222">
    <property type="component" value="Unassembled WGS sequence"/>
</dbReference>
<reference evidence="1 2" key="1">
    <citation type="submission" date="2019-05" db="EMBL/GenBank/DDBJ databases">
        <title>Another draft genome of Portunus trituberculatus and its Hox gene families provides insights of decapod evolution.</title>
        <authorList>
            <person name="Jeong J.-H."/>
            <person name="Song I."/>
            <person name="Kim S."/>
            <person name="Choi T."/>
            <person name="Kim D."/>
            <person name="Ryu S."/>
            <person name="Kim W."/>
        </authorList>
    </citation>
    <scope>NUCLEOTIDE SEQUENCE [LARGE SCALE GENOMIC DNA]</scope>
    <source>
        <tissue evidence="1">Muscle</tissue>
    </source>
</reference>
<name>A0A5B7IIG5_PORTR</name>
<organism evidence="1 2">
    <name type="scientific">Portunus trituberculatus</name>
    <name type="common">Swimming crab</name>
    <name type="synonym">Neptunus trituberculatus</name>
    <dbReference type="NCBI Taxonomy" id="210409"/>
    <lineage>
        <taxon>Eukaryota</taxon>
        <taxon>Metazoa</taxon>
        <taxon>Ecdysozoa</taxon>
        <taxon>Arthropoda</taxon>
        <taxon>Crustacea</taxon>
        <taxon>Multicrustacea</taxon>
        <taxon>Malacostraca</taxon>
        <taxon>Eumalacostraca</taxon>
        <taxon>Eucarida</taxon>
        <taxon>Decapoda</taxon>
        <taxon>Pleocyemata</taxon>
        <taxon>Brachyura</taxon>
        <taxon>Eubrachyura</taxon>
        <taxon>Portunoidea</taxon>
        <taxon>Portunidae</taxon>
        <taxon>Portuninae</taxon>
        <taxon>Portunus</taxon>
    </lineage>
</organism>
<proteinExistence type="predicted"/>
<evidence type="ECO:0000313" key="2">
    <source>
        <dbReference type="Proteomes" id="UP000324222"/>
    </source>
</evidence>
<evidence type="ECO:0000313" key="1">
    <source>
        <dbReference type="EMBL" id="MPC81629.1"/>
    </source>
</evidence>
<gene>
    <name evidence="1" type="ORF">E2C01_076257</name>
</gene>
<accession>A0A5B7IIG5</accession>
<comment type="caution">
    <text evidence="1">The sequence shown here is derived from an EMBL/GenBank/DDBJ whole genome shotgun (WGS) entry which is preliminary data.</text>
</comment>
<dbReference type="AlphaFoldDB" id="A0A5B7IIG5"/>